<accession>A0A5C3LE70</accession>
<name>A0A5C3LE70_9AGAR</name>
<dbReference type="Proteomes" id="UP000308652">
    <property type="component" value="Unassembled WGS sequence"/>
</dbReference>
<evidence type="ECO:0000313" key="1">
    <source>
        <dbReference type="EMBL" id="TFK30992.1"/>
    </source>
</evidence>
<sequence>MSSSISGPCTSSSALPSVIHHCRCCCPALSSLLVCAHSFIYVVVDFWSVHSLFHPSSLPFSTPSLAPFCGLFLPSFRPFSAPSLTPFLAPFCGPFLPSSAPPLLWLIPSILYFIPAAVRCLFHCPLPPSLPLLPPFFPPEAHSPLSCRPLPPSLCIAVHSFPPSTSHSSLTHSISPVHTYSIITSAFGASIDVPLPSFAVPPPTQSLH</sequence>
<evidence type="ECO:0000313" key="2">
    <source>
        <dbReference type="Proteomes" id="UP000308652"/>
    </source>
</evidence>
<reference evidence="1 2" key="1">
    <citation type="journal article" date="2019" name="Nat. Ecol. Evol.">
        <title>Megaphylogeny resolves global patterns of mushroom evolution.</title>
        <authorList>
            <person name="Varga T."/>
            <person name="Krizsan K."/>
            <person name="Foldi C."/>
            <person name="Dima B."/>
            <person name="Sanchez-Garcia M."/>
            <person name="Sanchez-Ramirez S."/>
            <person name="Szollosi G.J."/>
            <person name="Szarkandi J.G."/>
            <person name="Papp V."/>
            <person name="Albert L."/>
            <person name="Andreopoulos W."/>
            <person name="Angelini C."/>
            <person name="Antonin V."/>
            <person name="Barry K.W."/>
            <person name="Bougher N.L."/>
            <person name="Buchanan P."/>
            <person name="Buyck B."/>
            <person name="Bense V."/>
            <person name="Catcheside P."/>
            <person name="Chovatia M."/>
            <person name="Cooper J."/>
            <person name="Damon W."/>
            <person name="Desjardin D."/>
            <person name="Finy P."/>
            <person name="Geml J."/>
            <person name="Haridas S."/>
            <person name="Hughes K."/>
            <person name="Justo A."/>
            <person name="Karasinski D."/>
            <person name="Kautmanova I."/>
            <person name="Kiss B."/>
            <person name="Kocsube S."/>
            <person name="Kotiranta H."/>
            <person name="LaButti K.M."/>
            <person name="Lechner B.E."/>
            <person name="Liimatainen K."/>
            <person name="Lipzen A."/>
            <person name="Lukacs Z."/>
            <person name="Mihaltcheva S."/>
            <person name="Morgado L.N."/>
            <person name="Niskanen T."/>
            <person name="Noordeloos M.E."/>
            <person name="Ohm R.A."/>
            <person name="Ortiz-Santana B."/>
            <person name="Ovrebo C."/>
            <person name="Racz N."/>
            <person name="Riley R."/>
            <person name="Savchenko A."/>
            <person name="Shiryaev A."/>
            <person name="Soop K."/>
            <person name="Spirin V."/>
            <person name="Szebenyi C."/>
            <person name="Tomsovsky M."/>
            <person name="Tulloss R.E."/>
            <person name="Uehling J."/>
            <person name="Grigoriev I.V."/>
            <person name="Vagvolgyi C."/>
            <person name="Papp T."/>
            <person name="Martin F.M."/>
            <person name="Miettinen O."/>
            <person name="Hibbett D.S."/>
            <person name="Nagy L.G."/>
        </authorList>
    </citation>
    <scope>NUCLEOTIDE SEQUENCE [LARGE SCALE GENOMIC DNA]</scope>
    <source>
        <strain evidence="1 2">CBS 166.37</strain>
    </source>
</reference>
<keyword evidence="2" id="KW-1185">Reference proteome</keyword>
<dbReference type="AlphaFoldDB" id="A0A5C3LE70"/>
<dbReference type="EMBL" id="ML214083">
    <property type="protein sequence ID" value="TFK30992.1"/>
    <property type="molecule type" value="Genomic_DNA"/>
</dbReference>
<protein>
    <submittedName>
        <fullName evidence="1">Uncharacterized protein</fullName>
    </submittedName>
</protein>
<organism evidence="1 2">
    <name type="scientific">Crucibulum laeve</name>
    <dbReference type="NCBI Taxonomy" id="68775"/>
    <lineage>
        <taxon>Eukaryota</taxon>
        <taxon>Fungi</taxon>
        <taxon>Dikarya</taxon>
        <taxon>Basidiomycota</taxon>
        <taxon>Agaricomycotina</taxon>
        <taxon>Agaricomycetes</taxon>
        <taxon>Agaricomycetidae</taxon>
        <taxon>Agaricales</taxon>
        <taxon>Agaricineae</taxon>
        <taxon>Nidulariaceae</taxon>
        <taxon>Crucibulum</taxon>
    </lineage>
</organism>
<proteinExistence type="predicted"/>
<gene>
    <name evidence="1" type="ORF">BDQ12DRAFT_730059</name>
</gene>